<dbReference type="PIRSF" id="PIRSF039085">
    <property type="entry name" value="ABC_ATPase_HisP"/>
    <property type="match status" value="1"/>
</dbReference>
<dbReference type="InterPro" id="IPR050086">
    <property type="entry name" value="MetN_ABC_transporter-like"/>
</dbReference>
<dbReference type="InterPro" id="IPR027417">
    <property type="entry name" value="P-loop_NTPase"/>
</dbReference>
<dbReference type="InterPro" id="IPR003593">
    <property type="entry name" value="AAA+_ATPase"/>
</dbReference>
<organism evidence="10 11">
    <name type="scientific">Phaeobacter porticola</name>
    <dbReference type="NCBI Taxonomy" id="1844006"/>
    <lineage>
        <taxon>Bacteria</taxon>
        <taxon>Pseudomonadati</taxon>
        <taxon>Pseudomonadota</taxon>
        <taxon>Alphaproteobacteria</taxon>
        <taxon>Rhodobacterales</taxon>
        <taxon>Roseobacteraceae</taxon>
        <taxon>Phaeobacter</taxon>
    </lineage>
</organism>
<keyword evidence="6 10" id="KW-0067">ATP-binding</keyword>
<comment type="similarity">
    <text evidence="2">Belongs to the ABC transporter superfamily.</text>
</comment>
<comment type="subcellular location">
    <subcellularLocation>
        <location evidence="1">Cell membrane</location>
        <topology evidence="1">Peripheral membrane protein</topology>
    </subcellularLocation>
</comment>
<evidence type="ECO:0000256" key="2">
    <source>
        <dbReference type="ARBA" id="ARBA00005417"/>
    </source>
</evidence>
<dbReference type="GO" id="GO:0015424">
    <property type="term" value="F:ABC-type amino acid transporter activity"/>
    <property type="evidence" value="ECO:0007669"/>
    <property type="project" value="InterPro"/>
</dbReference>
<evidence type="ECO:0000256" key="3">
    <source>
        <dbReference type="ARBA" id="ARBA00022448"/>
    </source>
</evidence>
<dbReference type="EMBL" id="CP016365">
    <property type="protein sequence ID" value="APG49111.1"/>
    <property type="molecule type" value="Genomic_DNA"/>
</dbReference>
<dbReference type="SMART" id="SM00382">
    <property type="entry name" value="AAA"/>
    <property type="match status" value="1"/>
</dbReference>
<keyword evidence="10" id="KW-0614">Plasmid</keyword>
<dbReference type="FunFam" id="3.40.50.300:FF:000020">
    <property type="entry name" value="Amino acid ABC transporter ATP-binding component"/>
    <property type="match status" value="1"/>
</dbReference>
<evidence type="ECO:0000313" key="11">
    <source>
        <dbReference type="Proteomes" id="UP000183859"/>
    </source>
</evidence>
<accession>A0A1L3IAN3</accession>
<dbReference type="Proteomes" id="UP000183859">
    <property type="component" value="Plasmid pP97_a"/>
</dbReference>
<proteinExistence type="inferred from homology"/>
<dbReference type="GO" id="GO:0005524">
    <property type="term" value="F:ATP binding"/>
    <property type="evidence" value="ECO:0007669"/>
    <property type="project" value="UniProtKB-KW"/>
</dbReference>
<dbReference type="AlphaFoldDB" id="A0A1L3IAN3"/>
<keyword evidence="5" id="KW-0547">Nucleotide-binding</keyword>
<dbReference type="KEGG" id="php:PhaeoP97_03761"/>
<dbReference type="InterPro" id="IPR030679">
    <property type="entry name" value="ABC_ATPase_HisP-typ"/>
</dbReference>
<dbReference type="Pfam" id="PF00005">
    <property type="entry name" value="ABC_tran"/>
    <property type="match status" value="1"/>
</dbReference>
<reference evidence="11" key="1">
    <citation type="submission" date="2016-07" db="EMBL/GenBank/DDBJ databases">
        <title>Phaeobacter portensis sp. nov., a tropodithietic acid producing bacterium isolated from a German harbor.</title>
        <authorList>
            <person name="Freese H.M."/>
            <person name="Bunk B."/>
            <person name="Breider S."/>
            <person name="Brinkhoff T."/>
        </authorList>
    </citation>
    <scope>NUCLEOTIDE SEQUENCE [LARGE SCALE GENOMIC DNA]</scope>
    <source>
        <strain evidence="11">P97</strain>
        <plasmid evidence="11">pp97_a</plasmid>
    </source>
</reference>
<keyword evidence="11" id="KW-1185">Reference proteome</keyword>
<dbReference type="InterPro" id="IPR017871">
    <property type="entry name" value="ABC_transporter-like_CS"/>
</dbReference>
<evidence type="ECO:0000313" key="10">
    <source>
        <dbReference type="EMBL" id="APG49111.1"/>
    </source>
</evidence>
<dbReference type="Gene3D" id="3.40.50.300">
    <property type="entry name" value="P-loop containing nucleotide triphosphate hydrolases"/>
    <property type="match status" value="1"/>
</dbReference>
<dbReference type="GO" id="GO:0016887">
    <property type="term" value="F:ATP hydrolysis activity"/>
    <property type="evidence" value="ECO:0007669"/>
    <property type="project" value="InterPro"/>
</dbReference>
<gene>
    <name evidence="10" type="primary">hisP_2</name>
    <name evidence="10" type="ORF">PhaeoP97_03761</name>
</gene>
<sequence>MPDPAAADPALHQTGPAPVHMAPDAANRHVTHEEAIRVTDLHKSFGPLEVLKGVSLTAKQGDVVAIIGGSGSGKSTMLRCINFLETPNSGEIVIAGEPVAMRPDGSPADRRQIERIRTRLAMVFQQFNLWTHRTLLENVIEVPVHVLKVPRSEAIHRAHELLARVGLGDKADAFPAFLSGGQQQRAAIARALAVDPSVMLFDEPTSALDPELVGEVLTVIRDLAAEGRTMLLVTHEMKFAREVANHVVYLFEGRIEEQGPPSEVFGSPKSERLKQFLSSVA</sequence>
<dbReference type="GO" id="GO:0005886">
    <property type="term" value="C:plasma membrane"/>
    <property type="evidence" value="ECO:0007669"/>
    <property type="project" value="UniProtKB-SubCell"/>
</dbReference>
<evidence type="ECO:0000256" key="1">
    <source>
        <dbReference type="ARBA" id="ARBA00004202"/>
    </source>
</evidence>
<dbReference type="PANTHER" id="PTHR43166">
    <property type="entry name" value="AMINO ACID IMPORT ATP-BINDING PROTEIN"/>
    <property type="match status" value="1"/>
</dbReference>
<dbReference type="PANTHER" id="PTHR43166:SF35">
    <property type="entry name" value="L-CYSTINE IMPORT ATP-BINDING PROTEIN TCYN"/>
    <property type="match status" value="1"/>
</dbReference>
<evidence type="ECO:0000259" key="9">
    <source>
        <dbReference type="PROSITE" id="PS50893"/>
    </source>
</evidence>
<geneLocation type="plasmid" evidence="11">
    <name>pp97_a</name>
</geneLocation>
<keyword evidence="4" id="KW-1003">Cell membrane</keyword>
<evidence type="ECO:0000256" key="6">
    <source>
        <dbReference type="ARBA" id="ARBA00022840"/>
    </source>
</evidence>
<evidence type="ECO:0000256" key="8">
    <source>
        <dbReference type="SAM" id="MobiDB-lite"/>
    </source>
</evidence>
<evidence type="ECO:0000256" key="4">
    <source>
        <dbReference type="ARBA" id="ARBA00022475"/>
    </source>
</evidence>
<protein>
    <submittedName>
        <fullName evidence="10">Histidine transport ATP-binding protein HisP</fullName>
    </submittedName>
</protein>
<dbReference type="PROSITE" id="PS50893">
    <property type="entry name" value="ABC_TRANSPORTER_2"/>
    <property type="match status" value="1"/>
</dbReference>
<keyword evidence="7" id="KW-0472">Membrane</keyword>
<dbReference type="InterPro" id="IPR003439">
    <property type="entry name" value="ABC_transporter-like_ATP-bd"/>
</dbReference>
<dbReference type="CDD" id="cd03262">
    <property type="entry name" value="ABC_HisP_GlnQ"/>
    <property type="match status" value="1"/>
</dbReference>
<feature type="domain" description="ABC transporter" evidence="9">
    <location>
        <begin position="36"/>
        <end position="277"/>
    </location>
</feature>
<feature type="region of interest" description="Disordered" evidence="8">
    <location>
        <begin position="1"/>
        <end position="21"/>
    </location>
</feature>
<dbReference type="SUPFAM" id="SSF52540">
    <property type="entry name" value="P-loop containing nucleoside triphosphate hydrolases"/>
    <property type="match status" value="1"/>
</dbReference>
<dbReference type="PROSITE" id="PS00211">
    <property type="entry name" value="ABC_TRANSPORTER_1"/>
    <property type="match status" value="1"/>
</dbReference>
<evidence type="ECO:0000256" key="7">
    <source>
        <dbReference type="ARBA" id="ARBA00023136"/>
    </source>
</evidence>
<name>A0A1L3IAN3_9RHOB</name>
<evidence type="ECO:0000256" key="5">
    <source>
        <dbReference type="ARBA" id="ARBA00022741"/>
    </source>
</evidence>
<keyword evidence="3" id="KW-0813">Transport</keyword>